<protein>
    <submittedName>
        <fullName evidence="1">Uncharacterized protein</fullName>
    </submittedName>
</protein>
<keyword evidence="2" id="KW-1185">Reference proteome</keyword>
<evidence type="ECO:0000313" key="1">
    <source>
        <dbReference type="EMBL" id="KAH7847907.1"/>
    </source>
</evidence>
<comment type="caution">
    <text evidence="1">The sequence shown here is derived from an EMBL/GenBank/DDBJ whole genome shotgun (WGS) entry which is preliminary data.</text>
</comment>
<dbReference type="Proteomes" id="UP000828048">
    <property type="component" value="Chromosome 5"/>
</dbReference>
<proteinExistence type="predicted"/>
<organism evidence="1 2">
    <name type="scientific">Vaccinium darrowii</name>
    <dbReference type="NCBI Taxonomy" id="229202"/>
    <lineage>
        <taxon>Eukaryota</taxon>
        <taxon>Viridiplantae</taxon>
        <taxon>Streptophyta</taxon>
        <taxon>Embryophyta</taxon>
        <taxon>Tracheophyta</taxon>
        <taxon>Spermatophyta</taxon>
        <taxon>Magnoliopsida</taxon>
        <taxon>eudicotyledons</taxon>
        <taxon>Gunneridae</taxon>
        <taxon>Pentapetalae</taxon>
        <taxon>asterids</taxon>
        <taxon>Ericales</taxon>
        <taxon>Ericaceae</taxon>
        <taxon>Vaccinioideae</taxon>
        <taxon>Vaccinieae</taxon>
        <taxon>Vaccinium</taxon>
    </lineage>
</organism>
<evidence type="ECO:0000313" key="2">
    <source>
        <dbReference type="Proteomes" id="UP000828048"/>
    </source>
</evidence>
<sequence>MGIFRPLALINVVICLSTPPVSSESTQPPFACDPSNPQTKSYPFCQTTLPVPQRAQDLVSRLSLDEKATQLVNSASSIPRLGIPAYEWWSEALHGVSRHGKGVHFVGAVRSATSFPQIILTASAFDDNLWFRIAQVSPGELTRCQKVMFG</sequence>
<name>A0ACB7Y3T8_9ERIC</name>
<reference evidence="1 2" key="1">
    <citation type="journal article" date="2021" name="Hortic Res">
        <title>High-quality reference genome and annotation aids understanding of berry development for evergreen blueberry (Vaccinium darrowii).</title>
        <authorList>
            <person name="Yu J."/>
            <person name="Hulse-Kemp A.M."/>
            <person name="Babiker E."/>
            <person name="Staton M."/>
        </authorList>
    </citation>
    <scope>NUCLEOTIDE SEQUENCE [LARGE SCALE GENOMIC DNA]</scope>
    <source>
        <strain evidence="2">cv. NJ 8807/NJ 8810</strain>
        <tissue evidence="1">Young leaf</tissue>
    </source>
</reference>
<dbReference type="EMBL" id="CM037155">
    <property type="protein sequence ID" value="KAH7847907.1"/>
    <property type="molecule type" value="Genomic_DNA"/>
</dbReference>
<gene>
    <name evidence="1" type="ORF">Vadar_031505</name>
</gene>
<accession>A0ACB7Y3T8</accession>